<proteinExistence type="predicted"/>
<accession>A0A1U7P0L4</accession>
<reference evidence="2 3" key="1">
    <citation type="submission" date="2017-01" db="EMBL/GenBank/DDBJ databases">
        <title>Genome Analysis of Deinococcus marmoris KOPRI26562.</title>
        <authorList>
            <person name="Kim J.H."/>
            <person name="Oh H.-M."/>
        </authorList>
    </citation>
    <scope>NUCLEOTIDE SEQUENCE [LARGE SCALE GENOMIC DNA]</scope>
    <source>
        <strain evidence="2 3">KOPRI26562</strain>
    </source>
</reference>
<dbReference type="AlphaFoldDB" id="A0A1U7P0L4"/>
<evidence type="ECO:0000313" key="1">
    <source>
        <dbReference type="EMBL" id="OLV17224.1"/>
    </source>
</evidence>
<evidence type="ECO:0000313" key="3">
    <source>
        <dbReference type="Proteomes" id="UP000186607"/>
    </source>
</evidence>
<evidence type="ECO:0000313" key="2">
    <source>
        <dbReference type="EMBL" id="OLV18715.1"/>
    </source>
</evidence>
<keyword evidence="3" id="KW-1185">Reference proteome</keyword>
<comment type="caution">
    <text evidence="2">The sequence shown here is derived from an EMBL/GenBank/DDBJ whole genome shotgun (WGS) entry which is preliminary data.</text>
</comment>
<dbReference type="Proteomes" id="UP000186607">
    <property type="component" value="Unassembled WGS sequence"/>
</dbReference>
<protein>
    <submittedName>
        <fullName evidence="2">Uncharacterized protein</fullName>
    </submittedName>
</protein>
<dbReference type="EMBL" id="MSTI01000107">
    <property type="protein sequence ID" value="OLV17224.1"/>
    <property type="molecule type" value="Genomic_DNA"/>
</dbReference>
<dbReference type="EMBL" id="MSTI01000062">
    <property type="protein sequence ID" value="OLV18715.1"/>
    <property type="molecule type" value="Genomic_DNA"/>
</dbReference>
<name>A0A1U7P0L4_9DEIO</name>
<sequence>MCKTLEEIEGVLGRDVVAHSLYHLARLETRCNRHRDGVLNISADALYCAVWAELTHVQPQPQLKEANDSTRRLVAGAWLRIFRQASPGEYRDTGAVRRQMQKLARTGQPVPDWVARMCIYEWRLWHEQRAIEEFEGTSFHRRST</sequence>
<organism evidence="2 3">
    <name type="scientific">Deinococcus marmoris</name>
    <dbReference type="NCBI Taxonomy" id="249408"/>
    <lineage>
        <taxon>Bacteria</taxon>
        <taxon>Thermotogati</taxon>
        <taxon>Deinococcota</taxon>
        <taxon>Deinococci</taxon>
        <taxon>Deinococcales</taxon>
        <taxon>Deinococcaceae</taxon>
        <taxon>Deinococcus</taxon>
    </lineage>
</organism>
<gene>
    <name evidence="2" type="ORF">BOO71_0005185</name>
    <name evidence="1" type="ORF">BOO71_0009286</name>
</gene>